<accession>A0A4D4L4J6</accession>
<dbReference type="GO" id="GO:0016020">
    <property type="term" value="C:membrane"/>
    <property type="evidence" value="ECO:0007669"/>
    <property type="project" value="UniProtKB-SubCell"/>
</dbReference>
<evidence type="ECO:0000256" key="4">
    <source>
        <dbReference type="ARBA" id="ARBA00022989"/>
    </source>
</evidence>
<dbReference type="Gene3D" id="1.20.1250.20">
    <property type="entry name" value="MFS general substrate transporter like domains"/>
    <property type="match status" value="1"/>
</dbReference>
<sequence length="530" mass="55652">MGTAPPHEGIPGAREPGHRGPSGIPLTATRPPGESKVSSASPAATARKSAVPTVGQRHRELWRRDDCPDHHRRAQGGRWIEQWDPEDERFWREKGERIAARNLVFSILSEHIGFSIWSLWSVMVLFMGPEYGVDAAGKFFLVAMPTLVGGVLRVPYTFAVARFGGRNWTIVSAGMLLVPAIAAAVVMEPGTSYTTFMVVAALTGVGGGNFASSMTNINSFYPLRRKGWALGLNAGGGNIGVPVIQLVGLLVIGTAGAAHPRLVLAVYIPLIVVAAALSALFMDNLAPVRNDTGAAREAARDAHTWIMSLLYIGTFGSFIGYSFAFGLVLQNQFDRTPLQAASLTFIGPLLGSLIRPVGGRLADAHGGAKITLWTFAAMAAATVVVVYASAQKSLAVFLVGFIALFVLSGLGNGSTFKMIPGIFQAKAVARGLAGEEAAAYGRRLSGAAMGLIGAVGALGGLAINLAFRESFASAHSGTPAFVSFLGFYAVCSAVTWAVYLRGARRPAAASAAQAGAQDPRSERQPAYADV</sequence>
<feature type="transmembrane region" description="Helical" evidence="7">
    <location>
        <begin position="479"/>
        <end position="500"/>
    </location>
</feature>
<dbReference type="PANTHER" id="PTHR23515">
    <property type="entry name" value="HIGH-AFFINITY NITRATE TRANSPORTER 2.3"/>
    <property type="match status" value="1"/>
</dbReference>
<dbReference type="EMBL" id="BJHW01000001">
    <property type="protein sequence ID" value="GDY54096.1"/>
    <property type="molecule type" value="Genomic_DNA"/>
</dbReference>
<evidence type="ECO:0000256" key="2">
    <source>
        <dbReference type="ARBA" id="ARBA00008432"/>
    </source>
</evidence>
<comment type="similarity">
    <text evidence="2">Belongs to the major facilitator superfamily. Nitrate/nitrite porter (TC 2.A.1.8) family.</text>
</comment>
<feature type="region of interest" description="Disordered" evidence="6">
    <location>
        <begin position="1"/>
        <end position="58"/>
    </location>
</feature>
<feature type="region of interest" description="Disordered" evidence="6">
    <location>
        <begin position="511"/>
        <end position="530"/>
    </location>
</feature>
<feature type="transmembrane region" description="Helical" evidence="7">
    <location>
        <begin position="103"/>
        <end position="127"/>
    </location>
</feature>
<dbReference type="CDD" id="cd17341">
    <property type="entry name" value="MFS_NRT2_like"/>
    <property type="match status" value="1"/>
</dbReference>
<dbReference type="Proteomes" id="UP000301309">
    <property type="component" value="Unassembled WGS sequence"/>
</dbReference>
<evidence type="ECO:0000313" key="9">
    <source>
        <dbReference type="Proteomes" id="UP000301309"/>
    </source>
</evidence>
<dbReference type="Pfam" id="PF07690">
    <property type="entry name" value="MFS_1"/>
    <property type="match status" value="1"/>
</dbReference>
<dbReference type="AlphaFoldDB" id="A0A4D4L4J6"/>
<evidence type="ECO:0000256" key="5">
    <source>
        <dbReference type="ARBA" id="ARBA00023136"/>
    </source>
</evidence>
<keyword evidence="9" id="KW-1185">Reference proteome</keyword>
<comment type="caution">
    <text evidence="8">The sequence shown here is derived from an EMBL/GenBank/DDBJ whole genome shotgun (WGS) entry which is preliminary data.</text>
</comment>
<feature type="transmembrane region" description="Helical" evidence="7">
    <location>
        <begin position="193"/>
        <end position="211"/>
    </location>
</feature>
<feature type="transmembrane region" description="Helical" evidence="7">
    <location>
        <begin position="447"/>
        <end position="467"/>
    </location>
</feature>
<keyword evidence="5 7" id="KW-0472">Membrane</keyword>
<evidence type="ECO:0000313" key="8">
    <source>
        <dbReference type="EMBL" id="GDY54096.1"/>
    </source>
</evidence>
<gene>
    <name evidence="8" type="ORF">SVIO_047190</name>
</gene>
<evidence type="ECO:0000256" key="7">
    <source>
        <dbReference type="SAM" id="Phobius"/>
    </source>
</evidence>
<reference evidence="8 9" key="1">
    <citation type="journal article" date="2020" name="Int. J. Syst. Evol. Microbiol.">
        <title>Reclassification of Streptomyces castelarensis and Streptomyces sporoclivatus as later heterotypic synonyms of Streptomyces antimycoticus.</title>
        <authorList>
            <person name="Komaki H."/>
            <person name="Tamura T."/>
        </authorList>
    </citation>
    <scope>NUCLEOTIDE SEQUENCE [LARGE SCALE GENOMIC DNA]</scope>
    <source>
        <strain evidence="8 9">NBRC 13459</strain>
    </source>
</reference>
<name>A0A4D4L4J6_STRVO</name>
<feature type="transmembrane region" description="Helical" evidence="7">
    <location>
        <begin position="370"/>
        <end position="388"/>
    </location>
</feature>
<feature type="transmembrane region" description="Helical" evidence="7">
    <location>
        <begin position="168"/>
        <end position="187"/>
    </location>
</feature>
<feature type="transmembrane region" description="Helical" evidence="7">
    <location>
        <begin position="232"/>
        <end position="256"/>
    </location>
</feature>
<evidence type="ECO:0000256" key="1">
    <source>
        <dbReference type="ARBA" id="ARBA00004141"/>
    </source>
</evidence>
<protein>
    <submittedName>
        <fullName evidence="8">MFS transporter</fullName>
    </submittedName>
</protein>
<dbReference type="InterPro" id="IPR011701">
    <property type="entry name" value="MFS"/>
</dbReference>
<dbReference type="InterPro" id="IPR036259">
    <property type="entry name" value="MFS_trans_sf"/>
</dbReference>
<feature type="transmembrane region" description="Helical" evidence="7">
    <location>
        <begin position="394"/>
        <end position="411"/>
    </location>
</feature>
<keyword evidence="4 7" id="KW-1133">Transmembrane helix</keyword>
<feature type="transmembrane region" description="Helical" evidence="7">
    <location>
        <begin position="303"/>
        <end position="328"/>
    </location>
</feature>
<feature type="transmembrane region" description="Helical" evidence="7">
    <location>
        <begin position="262"/>
        <end position="282"/>
    </location>
</feature>
<feature type="transmembrane region" description="Helical" evidence="7">
    <location>
        <begin position="139"/>
        <end position="156"/>
    </location>
</feature>
<dbReference type="SUPFAM" id="SSF103473">
    <property type="entry name" value="MFS general substrate transporter"/>
    <property type="match status" value="1"/>
</dbReference>
<keyword evidence="3 7" id="KW-0812">Transmembrane</keyword>
<organism evidence="8 9">
    <name type="scientific">Streptomyces violaceusniger</name>
    <dbReference type="NCBI Taxonomy" id="68280"/>
    <lineage>
        <taxon>Bacteria</taxon>
        <taxon>Bacillati</taxon>
        <taxon>Actinomycetota</taxon>
        <taxon>Actinomycetes</taxon>
        <taxon>Kitasatosporales</taxon>
        <taxon>Streptomycetaceae</taxon>
        <taxon>Streptomyces</taxon>
        <taxon>Streptomyces violaceusniger group</taxon>
    </lineage>
</organism>
<evidence type="ECO:0000256" key="3">
    <source>
        <dbReference type="ARBA" id="ARBA00022692"/>
    </source>
</evidence>
<proteinExistence type="inferred from homology"/>
<feature type="transmembrane region" description="Helical" evidence="7">
    <location>
        <begin position="340"/>
        <end position="358"/>
    </location>
</feature>
<dbReference type="GO" id="GO:0015112">
    <property type="term" value="F:nitrate transmembrane transporter activity"/>
    <property type="evidence" value="ECO:0007669"/>
    <property type="project" value="InterPro"/>
</dbReference>
<comment type="subcellular location">
    <subcellularLocation>
        <location evidence="1">Membrane</location>
        <topology evidence="1">Multi-pass membrane protein</topology>
    </subcellularLocation>
</comment>
<dbReference type="InterPro" id="IPR044772">
    <property type="entry name" value="NO3_transporter"/>
</dbReference>
<evidence type="ECO:0000256" key="6">
    <source>
        <dbReference type="SAM" id="MobiDB-lite"/>
    </source>
</evidence>